<keyword evidence="2" id="KW-1185">Reference proteome</keyword>
<sequence>MSFILIILGNHHHSRINMFVWKDLIGNNHFILFDFVHKVINYDGKSGVSVDIQPDHPYTVPITETFDTYDYETTPELVSNFEHYQFKTMNYLLADKLTALL</sequence>
<comment type="caution">
    <text evidence="1">The sequence shown here is derived from an EMBL/GenBank/DDBJ whole genome shotgun (WGS) entry which is preliminary data.</text>
</comment>
<dbReference type="EMBL" id="JAPFFF010000016">
    <property type="protein sequence ID" value="KAK8865431.1"/>
    <property type="molecule type" value="Genomic_DNA"/>
</dbReference>
<organism evidence="1 2">
    <name type="scientific">Tritrichomonas musculus</name>
    <dbReference type="NCBI Taxonomy" id="1915356"/>
    <lineage>
        <taxon>Eukaryota</taxon>
        <taxon>Metamonada</taxon>
        <taxon>Parabasalia</taxon>
        <taxon>Tritrichomonadida</taxon>
        <taxon>Tritrichomonadidae</taxon>
        <taxon>Tritrichomonas</taxon>
    </lineage>
</organism>
<accession>A0ABR2IM74</accession>
<gene>
    <name evidence="1" type="ORF">M9Y10_010978</name>
</gene>
<name>A0ABR2IM74_9EUKA</name>
<evidence type="ECO:0000313" key="1">
    <source>
        <dbReference type="EMBL" id="KAK8865431.1"/>
    </source>
</evidence>
<evidence type="ECO:0000313" key="2">
    <source>
        <dbReference type="Proteomes" id="UP001470230"/>
    </source>
</evidence>
<protein>
    <submittedName>
        <fullName evidence="1">Uncharacterized protein</fullName>
    </submittedName>
</protein>
<dbReference type="Proteomes" id="UP001470230">
    <property type="component" value="Unassembled WGS sequence"/>
</dbReference>
<proteinExistence type="predicted"/>
<reference evidence="1 2" key="1">
    <citation type="submission" date="2024-04" db="EMBL/GenBank/DDBJ databases">
        <title>Tritrichomonas musculus Genome.</title>
        <authorList>
            <person name="Alves-Ferreira E."/>
            <person name="Grigg M."/>
            <person name="Lorenzi H."/>
            <person name="Galac M."/>
        </authorList>
    </citation>
    <scope>NUCLEOTIDE SEQUENCE [LARGE SCALE GENOMIC DNA]</scope>
    <source>
        <strain evidence="1 2">EAF2021</strain>
    </source>
</reference>